<reference evidence="3 4" key="1">
    <citation type="submission" date="2020-08" db="EMBL/GenBank/DDBJ databases">
        <title>Streptomyces sp. PSKA01 genome sequencing and assembly.</title>
        <authorList>
            <person name="Mandal S."/>
            <person name="Maiti P.K."/>
            <person name="Das P."/>
        </authorList>
    </citation>
    <scope>NUCLEOTIDE SEQUENCE [LARGE SCALE GENOMIC DNA]</scope>
    <source>
        <strain evidence="3 4">PSKA01</strain>
    </source>
</reference>
<name>A0A7X1J5Z2_9ACTN</name>
<accession>A0A7X1J5Z2</accession>
<evidence type="ECO:0000313" key="3">
    <source>
        <dbReference type="EMBL" id="MBC2904833.1"/>
    </source>
</evidence>
<evidence type="ECO:0000256" key="2">
    <source>
        <dbReference type="SAM" id="MobiDB-lite"/>
    </source>
</evidence>
<dbReference type="Proteomes" id="UP000584670">
    <property type="component" value="Unassembled WGS sequence"/>
</dbReference>
<sequence length="546" mass="61459">MVSLRSRRSNIPRKQLELRTRLCRELGIEEVTLPFAGELIQVREDEQAWAGAAERLLRGFALSLLVPGDQYGRVSGWINDHHLGTKLVYFRVPDKLPPRRSQHTTSTALFTKLEVRQDSPFAQWLAGELERLASHECTETMEDFRRADLAITRQGLIKGARGRHEKNDTTRIDDRSSYVLGWTNQAKIDALLDRAGRVHAAQRSLAEKKQALAAAHEDSISLDKVLAQLAAMHDYSEIDWRAAVRHITELNEEKQRLEAASKDLDEISRRLEDIAKEIAEKEDACAKADKALGRLSGEMETAVRARDAARALLDESAAVDARTHFPAVEQRLTEAHLQCRTADECARVETRLREDLTAAKTRWGKEQTRLAQSIASQMGTFRTRKQAGSPTTTGQPVWRPPPRRRRSVVQPPLFTVAQPPRPPMRPPTCPRCQKRPAISPSRRRYCHQCAPGGPLIPPPCRRCGSMTGYYSAGLCARCHKYAPQQVDSCLDCLAWGVTRTTSWLCQGCRAWRRNHPRTGTCRTCQRTLALRAGICRLLQQPATGQT</sequence>
<feature type="compositionally biased region" description="Pro residues" evidence="2">
    <location>
        <begin position="419"/>
        <end position="429"/>
    </location>
</feature>
<evidence type="ECO:0000256" key="1">
    <source>
        <dbReference type="SAM" id="Coils"/>
    </source>
</evidence>
<evidence type="ECO:0000313" key="4">
    <source>
        <dbReference type="Proteomes" id="UP000584670"/>
    </source>
</evidence>
<feature type="region of interest" description="Disordered" evidence="2">
    <location>
        <begin position="382"/>
        <end position="405"/>
    </location>
</feature>
<dbReference type="RefSeq" id="WP_186284691.1">
    <property type="nucleotide sequence ID" value="NZ_JACMSF010000029.1"/>
</dbReference>
<organism evidence="3 4">
    <name type="scientific">Streptomyces cupreus</name>
    <dbReference type="NCBI Taxonomy" id="2759956"/>
    <lineage>
        <taxon>Bacteria</taxon>
        <taxon>Bacillati</taxon>
        <taxon>Actinomycetota</taxon>
        <taxon>Actinomycetes</taxon>
        <taxon>Kitasatosporales</taxon>
        <taxon>Streptomycetaceae</taxon>
        <taxon>Streptomyces</taxon>
    </lineage>
</organism>
<proteinExistence type="predicted"/>
<feature type="compositionally biased region" description="Polar residues" evidence="2">
    <location>
        <begin position="382"/>
        <end position="395"/>
    </location>
</feature>
<feature type="region of interest" description="Disordered" evidence="2">
    <location>
        <begin position="414"/>
        <end position="433"/>
    </location>
</feature>
<dbReference type="EMBL" id="JACMSF010000029">
    <property type="protein sequence ID" value="MBC2904833.1"/>
    <property type="molecule type" value="Genomic_DNA"/>
</dbReference>
<feature type="coiled-coil region" evidence="1">
    <location>
        <begin position="243"/>
        <end position="291"/>
    </location>
</feature>
<keyword evidence="1" id="KW-0175">Coiled coil</keyword>
<gene>
    <name evidence="3" type="ORF">H4N64_25255</name>
</gene>
<comment type="caution">
    <text evidence="3">The sequence shown here is derived from an EMBL/GenBank/DDBJ whole genome shotgun (WGS) entry which is preliminary data.</text>
</comment>
<dbReference type="AlphaFoldDB" id="A0A7X1J5Z2"/>
<protein>
    <submittedName>
        <fullName evidence="3">Uncharacterized protein</fullName>
    </submittedName>
</protein>
<keyword evidence="4" id="KW-1185">Reference proteome</keyword>